<proteinExistence type="inferred from homology"/>
<sequence length="302" mass="33688">MQKRRTHQPAEAQPCATAAGPPGEEKVKSDPQRQAWTFSSSGWLFVYHFGVVRALKELGKTKEVYAIGSSGGACAASYVHLDVDIDATVEYVLGCAKKARTSFRNALAIPEYVRGALERFAPDNITEALHGNFEVSVTKLPWLGNVRIKEFATKDALVQTILASSCIMPGIPVYLDDHKVWGIDGGFSDFQILKGVWLGRAFFSFHLSDAISVCPFYFSRADITPSEYVPFWWAFYPPPTEKLRKVYHLGYRDALTWLAENNQIPYGIMSGEDQGAMRTQSFSRMWQARDLDIAAPTGRVGF</sequence>
<dbReference type="PANTHER" id="PTHR12406:SF42">
    <property type="entry name" value="PNPLA DOMAIN-CONTAINING PROTEIN"/>
    <property type="match status" value="1"/>
</dbReference>
<dbReference type="InterPro" id="IPR002641">
    <property type="entry name" value="PNPLA_dom"/>
</dbReference>
<dbReference type="EMBL" id="JALJOQ010000025">
    <property type="protein sequence ID" value="KAK9808267.1"/>
    <property type="molecule type" value="Genomic_DNA"/>
</dbReference>
<keyword evidence="2" id="KW-0442">Lipid degradation</keyword>
<organism evidence="5 6">
    <name type="scientific">Symbiochloris irregularis</name>
    <dbReference type="NCBI Taxonomy" id="706552"/>
    <lineage>
        <taxon>Eukaryota</taxon>
        <taxon>Viridiplantae</taxon>
        <taxon>Chlorophyta</taxon>
        <taxon>core chlorophytes</taxon>
        <taxon>Trebouxiophyceae</taxon>
        <taxon>Trebouxiales</taxon>
        <taxon>Trebouxiaceae</taxon>
        <taxon>Symbiochloris</taxon>
    </lineage>
</organism>
<feature type="domain" description="PNPLA" evidence="4">
    <location>
        <begin position="38"/>
        <end position="189"/>
    </location>
</feature>
<dbReference type="GO" id="GO:0005811">
    <property type="term" value="C:lipid droplet"/>
    <property type="evidence" value="ECO:0007669"/>
    <property type="project" value="TreeGrafter"/>
</dbReference>
<dbReference type="GO" id="GO:0005737">
    <property type="term" value="C:cytoplasm"/>
    <property type="evidence" value="ECO:0007669"/>
    <property type="project" value="TreeGrafter"/>
</dbReference>
<feature type="region of interest" description="Disordered" evidence="3">
    <location>
        <begin position="1"/>
        <end position="29"/>
    </location>
</feature>
<dbReference type="GO" id="GO:0004806">
    <property type="term" value="F:triacylglycerol lipase activity"/>
    <property type="evidence" value="ECO:0007669"/>
    <property type="project" value="TreeGrafter"/>
</dbReference>
<comment type="caution">
    <text evidence="5">The sequence shown here is derived from an EMBL/GenBank/DDBJ whole genome shotgun (WGS) entry which is preliminary data.</text>
</comment>
<dbReference type="SUPFAM" id="SSF52151">
    <property type="entry name" value="FabD/lysophospholipase-like"/>
    <property type="match status" value="1"/>
</dbReference>
<keyword evidence="2" id="KW-0378">Hydrolase</keyword>
<dbReference type="GO" id="GO:0055088">
    <property type="term" value="P:lipid homeostasis"/>
    <property type="evidence" value="ECO:0007669"/>
    <property type="project" value="TreeGrafter"/>
</dbReference>
<protein>
    <recommendedName>
        <fullName evidence="2">Patatin</fullName>
        <ecNumber evidence="2">3.1.1.-</ecNumber>
    </recommendedName>
</protein>
<comment type="similarity">
    <text evidence="2">Belongs to the patatin family.</text>
</comment>
<dbReference type="EC" id="3.1.1.-" evidence="2"/>
<evidence type="ECO:0000313" key="6">
    <source>
        <dbReference type="Proteomes" id="UP001465755"/>
    </source>
</evidence>
<evidence type="ECO:0000259" key="4">
    <source>
        <dbReference type="Pfam" id="PF01734"/>
    </source>
</evidence>
<gene>
    <name evidence="5" type="ORF">WJX73_005233</name>
</gene>
<dbReference type="GO" id="GO:0016020">
    <property type="term" value="C:membrane"/>
    <property type="evidence" value="ECO:0007669"/>
    <property type="project" value="TreeGrafter"/>
</dbReference>
<accession>A0AAW1PI39</accession>
<comment type="domain">
    <text evidence="2">The nitrogen atoms of the two glycine residues in the GGXR motif define the oxyanion hole, and stabilize the oxyanion that forms during the nucleophilic attack by the catalytic serine during substrate cleavage.</text>
</comment>
<dbReference type="Pfam" id="PF01734">
    <property type="entry name" value="Patatin"/>
    <property type="match status" value="1"/>
</dbReference>
<dbReference type="PANTHER" id="PTHR12406">
    <property type="entry name" value="CALCIUM-INDEPENDENT PHOSPHOLIPASE A2 IPLA2 -RELATED"/>
    <property type="match status" value="1"/>
</dbReference>
<keyword evidence="1 2" id="KW-0443">Lipid metabolism</keyword>
<evidence type="ECO:0000256" key="2">
    <source>
        <dbReference type="RuleBase" id="RU361262"/>
    </source>
</evidence>
<dbReference type="Proteomes" id="UP001465755">
    <property type="component" value="Unassembled WGS sequence"/>
</dbReference>
<dbReference type="AlphaFoldDB" id="A0AAW1PI39"/>
<evidence type="ECO:0000313" key="5">
    <source>
        <dbReference type="EMBL" id="KAK9808267.1"/>
    </source>
</evidence>
<dbReference type="InterPro" id="IPR033562">
    <property type="entry name" value="PLPL"/>
</dbReference>
<dbReference type="GO" id="GO:0019433">
    <property type="term" value="P:triglyceride catabolic process"/>
    <property type="evidence" value="ECO:0007669"/>
    <property type="project" value="TreeGrafter"/>
</dbReference>
<evidence type="ECO:0000256" key="1">
    <source>
        <dbReference type="ARBA" id="ARBA00023098"/>
    </source>
</evidence>
<name>A0AAW1PI39_9CHLO</name>
<evidence type="ECO:0000256" key="3">
    <source>
        <dbReference type="SAM" id="MobiDB-lite"/>
    </source>
</evidence>
<dbReference type="InterPro" id="IPR016035">
    <property type="entry name" value="Acyl_Trfase/lysoPLipase"/>
</dbReference>
<reference evidence="5 6" key="1">
    <citation type="journal article" date="2024" name="Nat. Commun.">
        <title>Phylogenomics reveals the evolutionary origins of lichenization in chlorophyte algae.</title>
        <authorList>
            <person name="Puginier C."/>
            <person name="Libourel C."/>
            <person name="Otte J."/>
            <person name="Skaloud P."/>
            <person name="Haon M."/>
            <person name="Grisel S."/>
            <person name="Petersen M."/>
            <person name="Berrin J.G."/>
            <person name="Delaux P.M."/>
            <person name="Dal Grande F."/>
            <person name="Keller J."/>
        </authorList>
    </citation>
    <scope>NUCLEOTIDE SEQUENCE [LARGE SCALE GENOMIC DNA]</scope>
    <source>
        <strain evidence="5 6">SAG 2036</strain>
    </source>
</reference>
<keyword evidence="6" id="KW-1185">Reference proteome</keyword>
<comment type="function">
    <text evidence="2">Lipolytic acyl hydrolase (LAH).</text>
</comment>